<gene>
    <name evidence="3" type="ORF">DPM12_03130</name>
</gene>
<accession>A0A329QZU1</accession>
<dbReference type="InterPro" id="IPR002915">
    <property type="entry name" value="DeoC/FbaB/LacD_aldolase"/>
</dbReference>
<dbReference type="GO" id="GO:0061595">
    <property type="term" value="F:6-deoxy-6-sulfofructose-1-phosphate aldolase activity"/>
    <property type="evidence" value="ECO:0007669"/>
    <property type="project" value="TreeGrafter"/>
</dbReference>
<dbReference type="PANTHER" id="PTHR39340:SF1">
    <property type="entry name" value="SULFOFRUCTOSEPHOSPHATE ALDOLASE"/>
    <property type="match status" value="1"/>
</dbReference>
<evidence type="ECO:0000313" key="3">
    <source>
        <dbReference type="EMBL" id="RAW17860.1"/>
    </source>
</evidence>
<dbReference type="PANTHER" id="PTHR39340">
    <property type="entry name" value="SULFOFRUCTOSEPHOSPHATE ALDOLASE"/>
    <property type="match status" value="1"/>
</dbReference>
<dbReference type="InterPro" id="IPR050552">
    <property type="entry name" value="LacD_aldolase"/>
</dbReference>
<protein>
    <submittedName>
        <fullName evidence="3">Aldolase</fullName>
    </submittedName>
</protein>
<organism evidence="3 4">
    <name type="scientific">Phytoactinopolyspora halophila</name>
    <dbReference type="NCBI Taxonomy" id="1981511"/>
    <lineage>
        <taxon>Bacteria</taxon>
        <taxon>Bacillati</taxon>
        <taxon>Actinomycetota</taxon>
        <taxon>Actinomycetes</taxon>
        <taxon>Jiangellales</taxon>
        <taxon>Jiangellaceae</taxon>
        <taxon>Phytoactinopolyspora</taxon>
    </lineage>
</organism>
<dbReference type="Gene3D" id="3.20.20.70">
    <property type="entry name" value="Aldolase class I"/>
    <property type="match status" value="1"/>
</dbReference>
<reference evidence="3 4" key="1">
    <citation type="submission" date="2018-06" db="EMBL/GenBank/DDBJ databases">
        <title>Phytoactinopolyspora halophila sp. nov., a novel halophilic actinomycete isolated from a saline soil in China.</title>
        <authorList>
            <person name="Tang S.-K."/>
        </authorList>
    </citation>
    <scope>NUCLEOTIDE SEQUENCE [LARGE SCALE GENOMIC DNA]</scope>
    <source>
        <strain evidence="3 4">YIM 96934</strain>
    </source>
</reference>
<evidence type="ECO:0000256" key="2">
    <source>
        <dbReference type="ARBA" id="ARBA00023239"/>
    </source>
</evidence>
<sequence>MPVTYRPITPGQRDLSSLARPSGGFAMVAIDQREALRTMFERHSGGRPVGDETLTQFKVSAAQVLSPHASAILVDKHLGFDAVVDSAAIAPGCGLIAAVDHFVPGHGEHIGRSVVDDTVDPAEMAARGATALKQLIVYRPDGSAGERAEIVGEFLERCHRHDMISILEPVARPPVDGRTWNRDEMVVAAAEELGSAGADLYKAEIPLGKEGSDDELRRWCGRLDEAITSPWVVLSTGVPPERFPHALEIACSAGAAGFLAGRAVWAPVIGSVHLDQALGDVSVPRLQELTQIVDAAMTAGPT</sequence>
<dbReference type="RefSeq" id="WP_112256819.1">
    <property type="nucleotide sequence ID" value="NZ_QMIG01000002.1"/>
</dbReference>
<dbReference type="AlphaFoldDB" id="A0A329QZU1"/>
<dbReference type="Proteomes" id="UP000250462">
    <property type="component" value="Unassembled WGS sequence"/>
</dbReference>
<name>A0A329QZU1_9ACTN</name>
<evidence type="ECO:0000313" key="4">
    <source>
        <dbReference type="Proteomes" id="UP000250462"/>
    </source>
</evidence>
<evidence type="ECO:0000256" key="1">
    <source>
        <dbReference type="ARBA" id="ARBA00008679"/>
    </source>
</evidence>
<dbReference type="Pfam" id="PF01791">
    <property type="entry name" value="DeoC"/>
    <property type="match status" value="1"/>
</dbReference>
<dbReference type="OrthoDB" id="9802970at2"/>
<dbReference type="GO" id="GO:1902777">
    <property type="term" value="P:6-sulfoquinovose(1-) catabolic process"/>
    <property type="evidence" value="ECO:0007669"/>
    <property type="project" value="TreeGrafter"/>
</dbReference>
<keyword evidence="4" id="KW-1185">Reference proteome</keyword>
<dbReference type="SUPFAM" id="SSF51569">
    <property type="entry name" value="Aldolase"/>
    <property type="match status" value="1"/>
</dbReference>
<dbReference type="EMBL" id="QMIG01000002">
    <property type="protein sequence ID" value="RAW17860.1"/>
    <property type="molecule type" value="Genomic_DNA"/>
</dbReference>
<keyword evidence="2" id="KW-0456">Lyase</keyword>
<dbReference type="InterPro" id="IPR013785">
    <property type="entry name" value="Aldolase_TIM"/>
</dbReference>
<comment type="similarity">
    <text evidence="1">Belongs to the aldolase LacD family.</text>
</comment>
<dbReference type="SMART" id="SM01133">
    <property type="entry name" value="DeoC"/>
    <property type="match status" value="1"/>
</dbReference>
<comment type="caution">
    <text evidence="3">The sequence shown here is derived from an EMBL/GenBank/DDBJ whole genome shotgun (WGS) entry which is preliminary data.</text>
</comment>
<proteinExistence type="inferred from homology"/>